<keyword evidence="8" id="KW-1185">Reference proteome</keyword>
<dbReference type="SUPFAM" id="SSF53850">
    <property type="entry name" value="Periplasmic binding protein-like II"/>
    <property type="match status" value="1"/>
</dbReference>
<keyword evidence="2" id="KW-0805">Transcription regulation</keyword>
<feature type="domain" description="HTH lysR-type" evidence="6">
    <location>
        <begin position="9"/>
        <end position="66"/>
    </location>
</feature>
<dbReference type="Gene3D" id="3.40.190.10">
    <property type="entry name" value="Periplasmic binding protein-like II"/>
    <property type="match status" value="2"/>
</dbReference>
<evidence type="ECO:0000256" key="1">
    <source>
        <dbReference type="ARBA" id="ARBA00009437"/>
    </source>
</evidence>
<protein>
    <submittedName>
        <fullName evidence="7">LysR family transcriptional regulator</fullName>
    </submittedName>
</protein>
<feature type="region of interest" description="Disordered" evidence="5">
    <location>
        <begin position="276"/>
        <end position="330"/>
    </location>
</feature>
<evidence type="ECO:0000259" key="6">
    <source>
        <dbReference type="PROSITE" id="PS50931"/>
    </source>
</evidence>
<feature type="compositionally biased region" description="Pro residues" evidence="5">
    <location>
        <begin position="290"/>
        <end position="304"/>
    </location>
</feature>
<evidence type="ECO:0000256" key="4">
    <source>
        <dbReference type="ARBA" id="ARBA00023163"/>
    </source>
</evidence>
<dbReference type="RefSeq" id="WP_382039155.1">
    <property type="nucleotide sequence ID" value="NZ_JBHSKJ010000004.1"/>
</dbReference>
<dbReference type="EMBL" id="JBHSKJ010000004">
    <property type="protein sequence ID" value="MFC5144962.1"/>
    <property type="molecule type" value="Genomic_DNA"/>
</dbReference>
<dbReference type="PANTHER" id="PTHR30346:SF0">
    <property type="entry name" value="HCA OPERON TRANSCRIPTIONAL ACTIVATOR HCAR"/>
    <property type="match status" value="1"/>
</dbReference>
<sequence length="330" mass="35965">MDLDSDLDLDLRKLRYFVVVADHRHFGRAAQALFIAQPVLSRQIRAFEQELGCRLFTRTTRSVELTPAGQQLYDEARRITTVVAAALRRVHEAERGAQRLVIAFSPGLHVSDAIRAFTANHPKVEIDVFPLRWWEQDAPLRDGRAHVGYLRRPFDDSGLRTVPIGHETKVACLPVTHPLAGRHALTSADLDGEPILDVRTRRTSSLEEKFELIASGQGIALVPLRVAGSYSRPDLVYLPVTDALPVETCLAVPESNCSGPVRDFLDIATATLRRRSGDAEVEEPGATNPAPAPPPSPAPAPAPAPAVSAPKASWRPGRPPAAAPSGMPRR</sequence>
<organism evidence="7 8">
    <name type="scientific">Streptomyces aureoversilis</name>
    <dbReference type="NCBI Taxonomy" id="67277"/>
    <lineage>
        <taxon>Bacteria</taxon>
        <taxon>Bacillati</taxon>
        <taxon>Actinomycetota</taxon>
        <taxon>Actinomycetes</taxon>
        <taxon>Kitasatosporales</taxon>
        <taxon>Streptomycetaceae</taxon>
        <taxon>Streptomyces</taxon>
    </lineage>
</organism>
<evidence type="ECO:0000313" key="7">
    <source>
        <dbReference type="EMBL" id="MFC5144962.1"/>
    </source>
</evidence>
<dbReference type="Gene3D" id="1.10.10.10">
    <property type="entry name" value="Winged helix-like DNA-binding domain superfamily/Winged helix DNA-binding domain"/>
    <property type="match status" value="1"/>
</dbReference>
<dbReference type="InterPro" id="IPR036388">
    <property type="entry name" value="WH-like_DNA-bd_sf"/>
</dbReference>
<evidence type="ECO:0000256" key="2">
    <source>
        <dbReference type="ARBA" id="ARBA00023015"/>
    </source>
</evidence>
<dbReference type="PROSITE" id="PS50931">
    <property type="entry name" value="HTH_LYSR"/>
    <property type="match status" value="1"/>
</dbReference>
<dbReference type="Pfam" id="PF00126">
    <property type="entry name" value="HTH_1"/>
    <property type="match status" value="1"/>
</dbReference>
<comment type="caution">
    <text evidence="7">The sequence shown here is derived from an EMBL/GenBank/DDBJ whole genome shotgun (WGS) entry which is preliminary data.</text>
</comment>
<gene>
    <name evidence="7" type="ORF">ACFPP6_09800</name>
</gene>
<evidence type="ECO:0000256" key="5">
    <source>
        <dbReference type="SAM" id="MobiDB-lite"/>
    </source>
</evidence>
<dbReference type="Pfam" id="PF03466">
    <property type="entry name" value="LysR_substrate"/>
    <property type="match status" value="2"/>
</dbReference>
<reference evidence="8" key="1">
    <citation type="journal article" date="2019" name="Int. J. Syst. Evol. Microbiol.">
        <title>The Global Catalogue of Microorganisms (GCM) 10K type strain sequencing project: providing services to taxonomists for standard genome sequencing and annotation.</title>
        <authorList>
            <consortium name="The Broad Institute Genomics Platform"/>
            <consortium name="The Broad Institute Genome Sequencing Center for Infectious Disease"/>
            <person name="Wu L."/>
            <person name="Ma J."/>
        </authorList>
    </citation>
    <scope>NUCLEOTIDE SEQUENCE [LARGE SCALE GENOMIC DNA]</scope>
    <source>
        <strain evidence="8">CGMCC 4.1641</strain>
    </source>
</reference>
<keyword evidence="4" id="KW-0804">Transcription</keyword>
<comment type="similarity">
    <text evidence="1">Belongs to the LysR transcriptional regulatory family.</text>
</comment>
<dbReference type="InterPro" id="IPR000847">
    <property type="entry name" value="LysR_HTH_N"/>
</dbReference>
<name>A0ABV9ZXT7_9ACTN</name>
<dbReference type="CDD" id="cd08414">
    <property type="entry name" value="PBP2_LTTR_aromatics_like"/>
    <property type="match status" value="1"/>
</dbReference>
<keyword evidence="3" id="KW-0238">DNA-binding</keyword>
<dbReference type="InterPro" id="IPR036390">
    <property type="entry name" value="WH_DNA-bd_sf"/>
</dbReference>
<dbReference type="InterPro" id="IPR005119">
    <property type="entry name" value="LysR_subst-bd"/>
</dbReference>
<accession>A0ABV9ZXT7</accession>
<dbReference type="PANTHER" id="PTHR30346">
    <property type="entry name" value="TRANSCRIPTIONAL DUAL REGULATOR HCAR-RELATED"/>
    <property type="match status" value="1"/>
</dbReference>
<dbReference type="SUPFAM" id="SSF46785">
    <property type="entry name" value="Winged helix' DNA-binding domain"/>
    <property type="match status" value="1"/>
</dbReference>
<proteinExistence type="inferred from homology"/>
<evidence type="ECO:0000313" key="8">
    <source>
        <dbReference type="Proteomes" id="UP001596222"/>
    </source>
</evidence>
<feature type="compositionally biased region" description="Low complexity" evidence="5">
    <location>
        <begin position="305"/>
        <end position="316"/>
    </location>
</feature>
<dbReference type="Proteomes" id="UP001596222">
    <property type="component" value="Unassembled WGS sequence"/>
</dbReference>
<dbReference type="PRINTS" id="PR00039">
    <property type="entry name" value="HTHLYSR"/>
</dbReference>
<evidence type="ECO:0000256" key="3">
    <source>
        <dbReference type="ARBA" id="ARBA00023125"/>
    </source>
</evidence>